<feature type="domain" description="UvrD-like helicase ATP-binding" evidence="17">
    <location>
        <begin position="5"/>
        <end position="490"/>
    </location>
</feature>
<evidence type="ECO:0000256" key="8">
    <source>
        <dbReference type="ARBA" id="ARBA00023125"/>
    </source>
</evidence>
<dbReference type="Gene3D" id="3.40.50.300">
    <property type="entry name" value="P-loop containing nucleotide triphosphate hydrolases"/>
    <property type="match status" value="3"/>
</dbReference>
<dbReference type="InterPro" id="IPR014017">
    <property type="entry name" value="DNA_helicase_UvrD-like_C"/>
</dbReference>
<comment type="catalytic activity">
    <reaction evidence="11">
        <text>Couples ATP hydrolysis with the unwinding of duplex DNA by translocating in the 3'-5' direction.</text>
        <dbReference type="EC" id="5.6.2.4"/>
    </reaction>
</comment>
<evidence type="ECO:0000256" key="11">
    <source>
        <dbReference type="ARBA" id="ARBA00034617"/>
    </source>
</evidence>
<dbReference type="InterPro" id="IPR014016">
    <property type="entry name" value="UvrD-like_ATP-bd"/>
</dbReference>
<dbReference type="InterPro" id="IPR000212">
    <property type="entry name" value="DNA_helicase_UvrD/REP"/>
</dbReference>
<dbReference type="EC" id="5.6.2.4" evidence="12"/>
<evidence type="ECO:0000256" key="12">
    <source>
        <dbReference type="ARBA" id="ARBA00034808"/>
    </source>
</evidence>
<dbReference type="PANTHER" id="PTHR11070:SF2">
    <property type="entry name" value="ATP-DEPENDENT DNA HELICASE SRS2"/>
    <property type="match status" value="1"/>
</dbReference>
<dbReference type="STRING" id="1743168.A8O14_03635"/>
<feature type="compositionally biased region" description="Acidic residues" evidence="16">
    <location>
        <begin position="797"/>
        <end position="825"/>
    </location>
</feature>
<organism evidence="19 20">
    <name type="scientific">Polynucleobacter wuianus</name>
    <dbReference type="NCBI Taxonomy" id="1743168"/>
    <lineage>
        <taxon>Bacteria</taxon>
        <taxon>Pseudomonadati</taxon>
        <taxon>Pseudomonadota</taxon>
        <taxon>Betaproteobacteria</taxon>
        <taxon>Burkholderiales</taxon>
        <taxon>Burkholderiaceae</taxon>
        <taxon>Polynucleobacter</taxon>
    </lineage>
</organism>
<evidence type="ECO:0000256" key="7">
    <source>
        <dbReference type="ARBA" id="ARBA00022840"/>
    </source>
</evidence>
<evidence type="ECO:0000256" key="3">
    <source>
        <dbReference type="ARBA" id="ARBA00022763"/>
    </source>
</evidence>
<evidence type="ECO:0000256" key="16">
    <source>
        <dbReference type="SAM" id="MobiDB-lite"/>
    </source>
</evidence>
<dbReference type="GO" id="GO:0005829">
    <property type="term" value="C:cytosol"/>
    <property type="evidence" value="ECO:0007669"/>
    <property type="project" value="TreeGrafter"/>
</dbReference>
<evidence type="ECO:0000256" key="6">
    <source>
        <dbReference type="ARBA" id="ARBA00022839"/>
    </source>
</evidence>
<feature type="binding site" evidence="15">
    <location>
        <begin position="26"/>
        <end position="33"/>
    </location>
    <ligand>
        <name>ATP</name>
        <dbReference type="ChEBI" id="CHEBI:30616"/>
    </ligand>
</feature>
<dbReference type="EMBL" id="CP015922">
    <property type="protein sequence ID" value="ANJ00701.1"/>
    <property type="molecule type" value="Genomic_DNA"/>
</dbReference>
<evidence type="ECO:0000256" key="10">
    <source>
        <dbReference type="ARBA" id="ARBA00023235"/>
    </source>
</evidence>
<keyword evidence="10" id="KW-0413">Isomerase</keyword>
<keyword evidence="8" id="KW-0238">DNA-binding</keyword>
<dbReference type="PROSITE" id="PS51217">
    <property type="entry name" value="UVRD_HELICASE_CTER"/>
    <property type="match status" value="1"/>
</dbReference>
<evidence type="ECO:0000256" key="1">
    <source>
        <dbReference type="ARBA" id="ARBA00022722"/>
    </source>
</evidence>
<dbReference type="Pfam" id="PF13361">
    <property type="entry name" value="UvrD_C"/>
    <property type="match status" value="1"/>
</dbReference>
<keyword evidence="4 15" id="KW-0378">Hydrolase</keyword>
<keyword evidence="9" id="KW-0234">DNA repair</keyword>
<dbReference type="InterPro" id="IPR027417">
    <property type="entry name" value="P-loop_NTPase"/>
</dbReference>
<dbReference type="GO" id="GO:0000725">
    <property type="term" value="P:recombinational repair"/>
    <property type="evidence" value="ECO:0007669"/>
    <property type="project" value="TreeGrafter"/>
</dbReference>
<dbReference type="GO" id="GO:0043138">
    <property type="term" value="F:3'-5' DNA helicase activity"/>
    <property type="evidence" value="ECO:0007669"/>
    <property type="project" value="UniProtKB-EC"/>
</dbReference>
<dbReference type="OrthoDB" id="5905204at2"/>
<dbReference type="Gene3D" id="1.10.486.10">
    <property type="entry name" value="PCRA, domain 4"/>
    <property type="match status" value="1"/>
</dbReference>
<keyword evidence="7 15" id="KW-0067">ATP-binding</keyword>
<proteinExistence type="predicted"/>
<dbReference type="GO" id="GO:0016887">
    <property type="term" value="F:ATP hydrolysis activity"/>
    <property type="evidence" value="ECO:0007669"/>
    <property type="project" value="RHEA"/>
</dbReference>
<dbReference type="GO" id="GO:0033202">
    <property type="term" value="C:DNA helicase complex"/>
    <property type="evidence" value="ECO:0007669"/>
    <property type="project" value="TreeGrafter"/>
</dbReference>
<dbReference type="GO" id="GO:0005524">
    <property type="term" value="F:ATP binding"/>
    <property type="evidence" value="ECO:0007669"/>
    <property type="project" value="UniProtKB-UniRule"/>
</dbReference>
<evidence type="ECO:0000313" key="20">
    <source>
        <dbReference type="Proteomes" id="UP000078463"/>
    </source>
</evidence>
<evidence type="ECO:0000256" key="14">
    <source>
        <dbReference type="ARBA" id="ARBA00048988"/>
    </source>
</evidence>
<keyword evidence="2 15" id="KW-0547">Nucleotide-binding</keyword>
<keyword evidence="5 15" id="KW-0347">Helicase</keyword>
<feature type="region of interest" description="Disordered" evidence="16">
    <location>
        <begin position="792"/>
        <end position="828"/>
    </location>
</feature>
<dbReference type="KEGG" id="pwu:A8O14_03635"/>
<gene>
    <name evidence="19" type="ORF">A8O14_03635</name>
</gene>
<dbReference type="PROSITE" id="PS51198">
    <property type="entry name" value="UVRD_HELICASE_ATP_BIND"/>
    <property type="match status" value="1"/>
</dbReference>
<keyword evidence="20" id="KW-1185">Reference proteome</keyword>
<protein>
    <recommendedName>
        <fullName evidence="12">DNA 3'-5' helicase</fullName>
        <ecNumber evidence="12">5.6.2.4</ecNumber>
    </recommendedName>
    <alternativeName>
        <fullName evidence="13">DNA 3'-5' helicase II</fullName>
    </alternativeName>
</protein>
<evidence type="ECO:0000256" key="15">
    <source>
        <dbReference type="PROSITE-ProRule" id="PRU00560"/>
    </source>
</evidence>
<name>A0A191UIH2_9BURK</name>
<sequence>MNLLPEKQPYSEKLACDPQRSVIVSACAGSGKTWLLVARMVRLLLDDVKPQEILALTFTRKAAQEMRDRLYGLLEQFSKSDDDSLMKELTARGMESEQAKQSLTRARALYEQVLANPQPIVIDTFHGWFGRLLGAAPVSLGIQPGFMLREDAKRLQEECLDDWWGDLTPELKTHYDVLLKHLGSHETQKLLMGRSSLFKQRGAWTFFAKECKQTGISPIERLKQTLQKLNLPNPLLAQWNAPNALVDLEFLERCFANSSANDQKLLPSLLPAIACKRRGGDVMEITTTLQNVFLTKDPVKYRAGNDSALSVLQTFLTNEGMVDRIAEHIAIKQTWGRAFEDFLLWQAEQDVLAINDAWFALNQSMMAHANAAKENMRVRDFDDLEIGVSMLMGDSANAAYLQSRLDAKYKQILVDEFQDTNPLQWQILRAWLAGYSEGDEKPKVFIVGDPKQSIYRFRRADPRLFVSARQFLHQNLGAAYIEQDKTRRNAGQINKAVNKIFKGEQIPPEYPYTKQETLWTSPADHMPAESYAKEGEIYLLPLIPYAEKQEKVREGSAFDKAIADSSETVSVVQRQQEGELVARLIKEIIATRKVADKEGGKEIWREARASDFLLLVKRRKFLPQYERALREADLAYESSRLGGLLNTLEIDDLIALLTVLVTPRHDLPLAQVLRSPIFGFSEKQMQQLAVAMTSGQYRSWWDALQNSQDAGLQVAARYLKHWHLLGERLPVHDLLDRIYQEGDVRVKYAAVCQEIDRPQVLANLDAFLEVALNQDGGQYPSLSRFIQEINAKRRGDDDETPDEGDVDAASDDNLVDVDEESEMSEEDRHKRVRLMTIHGAKGLESPFVIMLDANNTDTNVDHSGVLIDWSPEEEGPSHLSLFTSKTLTSPRVEINEEERRIGENENWNLLYVAMTRARQGLWISGDAQKPTKANPDGLDKASWYGKASAAELAIYPVAQELASKAKGTKAKPKNASEGTVEDFVLEWKPAQESHTQLLHDIESGITVEVFAGEEDQAAEPDPEILEEGTHFHKLLEFLTPDSNQSSKPSMPSEQELMNWLGVDQAHAQKVLERTKRVLAAPELRKYLTSGQWIAAWNELDIANKEGKSYRMDRLVELDDYIAIIDYKLTIPEVDSEKYEKYRTQLKNYQAELSRIRKDKPNKAYLISSLGEIKELK</sequence>
<reference evidence="20" key="1">
    <citation type="submission" date="2016-05" db="EMBL/GenBank/DDBJ databases">
        <title>Polynucleobacter sp. QLW-P1FAT50C-4 genome.</title>
        <authorList>
            <person name="Hahn M.W."/>
        </authorList>
    </citation>
    <scope>NUCLEOTIDE SEQUENCE [LARGE SCALE GENOMIC DNA]</scope>
    <source>
        <strain evidence="20">QLW-P1FAT50C-4</strain>
    </source>
</reference>
<dbReference type="SUPFAM" id="SSF52540">
    <property type="entry name" value="P-loop containing nucleoside triphosphate hydrolases"/>
    <property type="match status" value="1"/>
</dbReference>
<keyword evidence="6" id="KW-0269">Exonuclease</keyword>
<evidence type="ECO:0000256" key="13">
    <source>
        <dbReference type="ARBA" id="ARBA00034923"/>
    </source>
</evidence>
<feature type="domain" description="UvrD-like helicase C-terminal" evidence="18">
    <location>
        <begin position="529"/>
        <end position="842"/>
    </location>
</feature>
<dbReference type="Pfam" id="PF00580">
    <property type="entry name" value="UvrD-helicase"/>
    <property type="match status" value="1"/>
</dbReference>
<evidence type="ECO:0000256" key="4">
    <source>
        <dbReference type="ARBA" id="ARBA00022801"/>
    </source>
</evidence>
<evidence type="ECO:0000313" key="19">
    <source>
        <dbReference type="EMBL" id="ANJ00701.1"/>
    </source>
</evidence>
<keyword evidence="1" id="KW-0540">Nuclease</keyword>
<comment type="catalytic activity">
    <reaction evidence="14">
        <text>ATP + H2O = ADP + phosphate + H(+)</text>
        <dbReference type="Rhea" id="RHEA:13065"/>
        <dbReference type="ChEBI" id="CHEBI:15377"/>
        <dbReference type="ChEBI" id="CHEBI:15378"/>
        <dbReference type="ChEBI" id="CHEBI:30616"/>
        <dbReference type="ChEBI" id="CHEBI:43474"/>
        <dbReference type="ChEBI" id="CHEBI:456216"/>
        <dbReference type="EC" id="5.6.2.4"/>
    </reaction>
</comment>
<dbReference type="InterPro" id="IPR011604">
    <property type="entry name" value="PDDEXK-like_dom_sf"/>
</dbReference>
<dbReference type="PANTHER" id="PTHR11070">
    <property type="entry name" value="UVRD / RECB / PCRA DNA HELICASE FAMILY MEMBER"/>
    <property type="match status" value="1"/>
</dbReference>
<evidence type="ECO:0000259" key="17">
    <source>
        <dbReference type="PROSITE" id="PS51198"/>
    </source>
</evidence>
<dbReference type="GO" id="GO:0003677">
    <property type="term" value="F:DNA binding"/>
    <property type="evidence" value="ECO:0007669"/>
    <property type="project" value="UniProtKB-KW"/>
</dbReference>
<evidence type="ECO:0000256" key="2">
    <source>
        <dbReference type="ARBA" id="ARBA00022741"/>
    </source>
</evidence>
<evidence type="ECO:0000256" key="5">
    <source>
        <dbReference type="ARBA" id="ARBA00022806"/>
    </source>
</evidence>
<dbReference type="Gene3D" id="3.90.320.10">
    <property type="match status" value="1"/>
</dbReference>
<keyword evidence="3" id="KW-0227">DNA damage</keyword>
<dbReference type="GO" id="GO:0004527">
    <property type="term" value="F:exonuclease activity"/>
    <property type="evidence" value="ECO:0007669"/>
    <property type="project" value="UniProtKB-KW"/>
</dbReference>
<accession>A0A191UIH2</accession>
<dbReference type="Proteomes" id="UP000078463">
    <property type="component" value="Chromosome"/>
</dbReference>
<dbReference type="AlphaFoldDB" id="A0A191UIH2"/>
<evidence type="ECO:0000256" key="9">
    <source>
        <dbReference type="ARBA" id="ARBA00023204"/>
    </source>
</evidence>
<evidence type="ECO:0000259" key="18">
    <source>
        <dbReference type="PROSITE" id="PS51217"/>
    </source>
</evidence>